<reference evidence="1" key="1">
    <citation type="submission" date="2014-05" db="EMBL/GenBank/DDBJ databases">
        <authorList>
            <person name="Chronopoulou M."/>
        </authorList>
    </citation>
    <scope>NUCLEOTIDE SEQUENCE</scope>
    <source>
        <tissue evidence="1">Whole organism</tissue>
    </source>
</reference>
<dbReference type="AlphaFoldDB" id="A0A0K2U486"/>
<accession>A0A0K2U486</accession>
<organism evidence="1">
    <name type="scientific">Lepeophtheirus salmonis</name>
    <name type="common">Salmon louse</name>
    <name type="synonym">Caligus salmonis</name>
    <dbReference type="NCBI Taxonomy" id="72036"/>
    <lineage>
        <taxon>Eukaryota</taxon>
        <taxon>Metazoa</taxon>
        <taxon>Ecdysozoa</taxon>
        <taxon>Arthropoda</taxon>
        <taxon>Crustacea</taxon>
        <taxon>Multicrustacea</taxon>
        <taxon>Hexanauplia</taxon>
        <taxon>Copepoda</taxon>
        <taxon>Siphonostomatoida</taxon>
        <taxon>Caligidae</taxon>
        <taxon>Lepeophtheirus</taxon>
    </lineage>
</organism>
<evidence type="ECO:0000313" key="1">
    <source>
        <dbReference type="EMBL" id="CDW32752.1"/>
    </source>
</evidence>
<name>A0A0K2U486_LEPSM</name>
<protein>
    <submittedName>
        <fullName evidence="1">Uncharacterized protein</fullName>
    </submittedName>
</protein>
<proteinExistence type="predicted"/>
<dbReference type="EMBL" id="HACA01015391">
    <property type="protein sequence ID" value="CDW32752.1"/>
    <property type="molecule type" value="Transcribed_RNA"/>
</dbReference>
<sequence length="43" mass="4977">MDLSQLIVLFNSLCLYYWDIHHVQGSHSFRKGSCSLLDGCYLI</sequence>